<dbReference type="Proteomes" id="UP001176521">
    <property type="component" value="Unassembled WGS sequence"/>
</dbReference>
<feature type="region of interest" description="Disordered" evidence="1">
    <location>
        <begin position="567"/>
        <end position="637"/>
    </location>
</feature>
<accession>A0AAN6JLF2</accession>
<comment type="caution">
    <text evidence="3">The sequence shown here is derived from an EMBL/GenBank/DDBJ whole genome shotgun (WGS) entry which is preliminary data.</text>
</comment>
<proteinExistence type="predicted"/>
<evidence type="ECO:0000256" key="1">
    <source>
        <dbReference type="SAM" id="MobiDB-lite"/>
    </source>
</evidence>
<sequence length="637" mass="66308">MLGFLKASGRKLALVLLALQLVTASPFALDGDELDSSSLVLGRAVGGKYVGSSCTSNSECHSANCVKTNGTATSTCQRQPAGGPCFADSNCLSRNCDKAKGTCRSYPPGATMCSYAYECTSIYTYTCSNGVCLLQDDKACKFDAECASNFCQSGVCRQRPQPPFATCHVDSECLSGKCDVGSQECHDPDGSLTLCDNGYTDTSCRGYPLGHSCANDGECDVGFCRSGVCSASKDGDACKAMYQCVGASTCGDGGKCYTPAKASLYPNEPCHVNASCVSGRCSRVWTFYDDNGFNPIEYDDRDPSRCEHLNAGQSGCRTFKDCSHELCQGGVCKYGQPGDRCSVTYQCSDFCSLEGRCYKPSKAQDQGAGQPCKTNSDCLSNACEGQDVTRPLLSDPSQTISAVDFLCAPSAEGRGCHTSSDCVQGGVCSSQGICTFVPNNGTCTRDDQCSSTFCLKTGKKQATSGICAKATGGLLCAGSDDGNFCFSGSCVQECPPGYNSCDDPYYCTSVDALATCRVDSDCMYGSVCSPDKKCRATNDNLCNVNEECVSGYCKDGQVCKAAKTSSTTTKPTTKATSSSSSSSSKTTSTTKGVSSTTAIHTSKSTTSTKATSSVSSRTTSGSSGSSGKSSATSTQPA</sequence>
<name>A0AAN6JLF2_9BASI</name>
<evidence type="ECO:0008006" key="5">
    <source>
        <dbReference type="Google" id="ProtNLM"/>
    </source>
</evidence>
<dbReference type="EMBL" id="JAPDMQ010000155">
    <property type="protein sequence ID" value="KAK0532645.1"/>
    <property type="molecule type" value="Genomic_DNA"/>
</dbReference>
<evidence type="ECO:0000256" key="2">
    <source>
        <dbReference type="SAM" id="SignalP"/>
    </source>
</evidence>
<gene>
    <name evidence="3" type="ORF">OC842_003222</name>
</gene>
<evidence type="ECO:0000313" key="4">
    <source>
        <dbReference type="Proteomes" id="UP001176521"/>
    </source>
</evidence>
<evidence type="ECO:0000313" key="3">
    <source>
        <dbReference type="EMBL" id="KAK0532645.1"/>
    </source>
</evidence>
<reference evidence="3" key="1">
    <citation type="journal article" date="2023" name="PhytoFront">
        <title>Draft Genome Resources of Seven Strains of Tilletia horrida, Causal Agent of Kernel Smut of Rice.</title>
        <authorList>
            <person name="Khanal S."/>
            <person name="Antony Babu S."/>
            <person name="Zhou X.G."/>
        </authorList>
    </citation>
    <scope>NUCLEOTIDE SEQUENCE</scope>
    <source>
        <strain evidence="3">TX3</strain>
    </source>
</reference>
<feature type="chain" id="PRO_5042861259" description="Dickkopf N-terminal cysteine-rich domain-containing protein" evidence="2">
    <location>
        <begin position="25"/>
        <end position="637"/>
    </location>
</feature>
<dbReference type="AlphaFoldDB" id="A0AAN6JLF2"/>
<keyword evidence="4" id="KW-1185">Reference proteome</keyword>
<protein>
    <recommendedName>
        <fullName evidence="5">Dickkopf N-terminal cysteine-rich domain-containing protein</fullName>
    </recommendedName>
</protein>
<feature type="signal peptide" evidence="2">
    <location>
        <begin position="1"/>
        <end position="24"/>
    </location>
</feature>
<organism evidence="3 4">
    <name type="scientific">Tilletia horrida</name>
    <dbReference type="NCBI Taxonomy" id="155126"/>
    <lineage>
        <taxon>Eukaryota</taxon>
        <taxon>Fungi</taxon>
        <taxon>Dikarya</taxon>
        <taxon>Basidiomycota</taxon>
        <taxon>Ustilaginomycotina</taxon>
        <taxon>Exobasidiomycetes</taxon>
        <taxon>Tilletiales</taxon>
        <taxon>Tilletiaceae</taxon>
        <taxon>Tilletia</taxon>
    </lineage>
</organism>
<keyword evidence="2" id="KW-0732">Signal</keyword>